<gene>
    <name evidence="2" type="ORF">R1sor_002360</name>
</gene>
<proteinExistence type="predicted"/>
<sequence>MSFDLLDVLFIGGYRANGYGGDEERNWVEGKEAVTVNLYAVGKEKSSVVRKFRAHHERSAVERNPEELEMVFRPGALPPLLHRRPSYNGSGSDRSPPSSLRLQLQFVALPFPVHKALSHVHIPHASAASPHDVSRGGNHLTPESREMRHPSVQQLPFQMHPALTHRSRRGRSIDSTPCRVILMLFK</sequence>
<dbReference type="AlphaFoldDB" id="A0ABD3GZF9"/>
<feature type="region of interest" description="Disordered" evidence="1">
    <location>
        <begin position="125"/>
        <end position="145"/>
    </location>
</feature>
<evidence type="ECO:0000313" key="2">
    <source>
        <dbReference type="EMBL" id="KAL3684338.1"/>
    </source>
</evidence>
<dbReference type="Proteomes" id="UP001633002">
    <property type="component" value="Unassembled WGS sequence"/>
</dbReference>
<comment type="caution">
    <text evidence="2">The sequence shown here is derived from an EMBL/GenBank/DDBJ whole genome shotgun (WGS) entry which is preliminary data.</text>
</comment>
<organism evidence="2 3">
    <name type="scientific">Riccia sorocarpa</name>
    <dbReference type="NCBI Taxonomy" id="122646"/>
    <lineage>
        <taxon>Eukaryota</taxon>
        <taxon>Viridiplantae</taxon>
        <taxon>Streptophyta</taxon>
        <taxon>Embryophyta</taxon>
        <taxon>Marchantiophyta</taxon>
        <taxon>Marchantiopsida</taxon>
        <taxon>Marchantiidae</taxon>
        <taxon>Marchantiales</taxon>
        <taxon>Ricciaceae</taxon>
        <taxon>Riccia</taxon>
    </lineage>
</organism>
<evidence type="ECO:0000256" key="1">
    <source>
        <dbReference type="SAM" id="MobiDB-lite"/>
    </source>
</evidence>
<name>A0ABD3GZF9_9MARC</name>
<reference evidence="2 3" key="1">
    <citation type="submission" date="2024-09" db="EMBL/GenBank/DDBJ databases">
        <title>Chromosome-scale assembly of Riccia sorocarpa.</title>
        <authorList>
            <person name="Paukszto L."/>
        </authorList>
    </citation>
    <scope>NUCLEOTIDE SEQUENCE [LARGE SCALE GENOMIC DNA]</scope>
    <source>
        <strain evidence="2">LP-2024</strain>
        <tissue evidence="2">Aerial parts of the thallus</tissue>
    </source>
</reference>
<dbReference type="EMBL" id="JBJQOH010000006">
    <property type="protein sequence ID" value="KAL3684338.1"/>
    <property type="molecule type" value="Genomic_DNA"/>
</dbReference>
<evidence type="ECO:0000313" key="3">
    <source>
        <dbReference type="Proteomes" id="UP001633002"/>
    </source>
</evidence>
<accession>A0ABD3GZF9</accession>
<protein>
    <submittedName>
        <fullName evidence="2">Uncharacterized protein</fullName>
    </submittedName>
</protein>
<keyword evidence="3" id="KW-1185">Reference proteome</keyword>